<name>A0A419RQZ0_9SPHN</name>
<evidence type="ECO:0000313" key="2">
    <source>
        <dbReference type="Proteomes" id="UP000285232"/>
    </source>
</evidence>
<dbReference type="InterPro" id="IPR009874">
    <property type="entry name" value="DUF1428"/>
</dbReference>
<dbReference type="Gene3D" id="3.30.70.100">
    <property type="match status" value="1"/>
</dbReference>
<gene>
    <name evidence="1" type="ORF">D6201_01370</name>
</gene>
<comment type="caution">
    <text evidence="1">The sequence shown here is derived from an EMBL/GenBank/DDBJ whole genome shotgun (WGS) entry which is preliminary data.</text>
</comment>
<dbReference type="Proteomes" id="UP000285232">
    <property type="component" value="Unassembled WGS sequence"/>
</dbReference>
<sequence length="119" mass="13721">MYVQGFLIPVPEDKKNAYLALAKKSAEKFREYGVSEIVETWEDNVTDGKLTDFRRAVKAEAREKIVFSWMIWPDKATCDAAEEKMESDPFWAEMSDMPFDGKRLIYGGFSPIYTMGRDS</sequence>
<dbReference type="SUPFAM" id="SSF54909">
    <property type="entry name" value="Dimeric alpha+beta barrel"/>
    <property type="match status" value="1"/>
</dbReference>
<dbReference type="OrthoDB" id="9792392at2"/>
<dbReference type="EMBL" id="RAHX01000001">
    <property type="protein sequence ID" value="RJY08185.1"/>
    <property type="molecule type" value="Genomic_DNA"/>
</dbReference>
<dbReference type="PIRSF" id="PIRSF007028">
    <property type="entry name" value="UCP007028"/>
    <property type="match status" value="1"/>
</dbReference>
<dbReference type="AlphaFoldDB" id="A0A419RQZ0"/>
<protein>
    <submittedName>
        <fullName evidence="1">DUF1428 domain-containing protein</fullName>
    </submittedName>
</protein>
<dbReference type="Pfam" id="PF07237">
    <property type="entry name" value="DUF1428"/>
    <property type="match status" value="1"/>
</dbReference>
<organism evidence="1 2">
    <name type="scientific">Aurantiacibacter aquimixticola</name>
    <dbReference type="NCBI Taxonomy" id="1958945"/>
    <lineage>
        <taxon>Bacteria</taxon>
        <taxon>Pseudomonadati</taxon>
        <taxon>Pseudomonadota</taxon>
        <taxon>Alphaproteobacteria</taxon>
        <taxon>Sphingomonadales</taxon>
        <taxon>Erythrobacteraceae</taxon>
        <taxon>Aurantiacibacter</taxon>
    </lineage>
</organism>
<accession>A0A419RQZ0</accession>
<dbReference type="InterPro" id="IPR011008">
    <property type="entry name" value="Dimeric_a/b-barrel"/>
</dbReference>
<keyword evidence="2" id="KW-1185">Reference proteome</keyword>
<reference evidence="1 2" key="1">
    <citation type="journal article" date="2017" name="Int. J. Syst. Evol. Microbiol.">
        <title>Erythrobacter aquimixticola sp. nov., isolated from the junction between the ocean and a freshwater spring.</title>
        <authorList>
            <person name="Park S."/>
            <person name="Jung Y.T."/>
            <person name="Choi S.J."/>
            <person name="Yoon J.H."/>
        </authorList>
    </citation>
    <scope>NUCLEOTIDE SEQUENCE [LARGE SCALE GENOMIC DNA]</scope>
    <source>
        <strain evidence="1 2">JSSK-14</strain>
    </source>
</reference>
<evidence type="ECO:0000313" key="1">
    <source>
        <dbReference type="EMBL" id="RJY08185.1"/>
    </source>
</evidence>
<proteinExistence type="predicted"/>